<comment type="caution">
    <text evidence="1">The sequence shown here is derived from an EMBL/GenBank/DDBJ whole genome shotgun (WGS) entry which is preliminary data.</text>
</comment>
<dbReference type="AlphaFoldDB" id="A0A395TYY4"/>
<accession>A0A395TYY4</accession>
<name>A0A395TYY4_VIBCL</name>
<sequence>MATLTKQEKAWFEKLQKLLNECPFDTSDFDSYTIGDNEITVFKNVNEVRQHHTKNLTDLHESVSELDAEVFSLRFPFGVASTAG</sequence>
<organism evidence="1 2">
    <name type="scientific">Vibrio cholerae</name>
    <dbReference type="NCBI Taxonomy" id="666"/>
    <lineage>
        <taxon>Bacteria</taxon>
        <taxon>Pseudomonadati</taxon>
        <taxon>Pseudomonadota</taxon>
        <taxon>Gammaproteobacteria</taxon>
        <taxon>Vibrionales</taxon>
        <taxon>Vibrionaceae</taxon>
        <taxon>Vibrio</taxon>
    </lineage>
</organism>
<proteinExistence type="predicted"/>
<dbReference type="Proteomes" id="UP000266701">
    <property type="component" value="Unassembled WGS sequence"/>
</dbReference>
<protein>
    <submittedName>
        <fullName evidence="1">Uncharacterized protein</fullName>
    </submittedName>
</protein>
<gene>
    <name evidence="1" type="ORF">BC353_09665</name>
</gene>
<dbReference type="EMBL" id="MCBA01000067">
    <property type="protein sequence ID" value="RGP89820.1"/>
    <property type="molecule type" value="Genomic_DNA"/>
</dbReference>
<evidence type="ECO:0000313" key="1">
    <source>
        <dbReference type="EMBL" id="RGP89820.1"/>
    </source>
</evidence>
<reference evidence="1 2" key="1">
    <citation type="journal article" date="2017" name="Emerg. Infect. Dis.">
        <title>Carbapenemase VCC-1-Producing Vibrio cholerae in Coastal Waters of Germany.</title>
        <authorList>
            <person name="Hammerl J.A."/>
            <person name="Jackel C."/>
            <person name="Bortolaia V."/>
            <person name="Schwartz K."/>
            <person name="Bier N."/>
            <person name="Hendriksen R.S."/>
            <person name="Guerra B."/>
            <person name="Strauch E."/>
        </authorList>
    </citation>
    <scope>NUCLEOTIDE SEQUENCE [LARGE SCALE GENOMIC DNA]</scope>
    <source>
        <strain evidence="1 2">VN-2825</strain>
    </source>
</reference>
<evidence type="ECO:0000313" key="2">
    <source>
        <dbReference type="Proteomes" id="UP000266701"/>
    </source>
</evidence>